<dbReference type="Proteomes" id="UP000298313">
    <property type="component" value="Unassembled WGS sequence"/>
</dbReference>
<dbReference type="SUPFAM" id="SSF75169">
    <property type="entry name" value="DsrEFH-like"/>
    <property type="match status" value="1"/>
</dbReference>
<dbReference type="OrthoDB" id="5113984at2"/>
<evidence type="ECO:0000313" key="3">
    <source>
        <dbReference type="Proteomes" id="UP000298313"/>
    </source>
</evidence>
<dbReference type="EMBL" id="SOHH01000035">
    <property type="protein sequence ID" value="TFD81316.1"/>
    <property type="molecule type" value="Genomic_DNA"/>
</dbReference>
<proteinExistence type="predicted"/>
<dbReference type="InterPro" id="IPR027396">
    <property type="entry name" value="DsrEFH-like"/>
</dbReference>
<dbReference type="PANTHER" id="PTHR37691">
    <property type="entry name" value="BLR3518 PROTEIN"/>
    <property type="match status" value="1"/>
</dbReference>
<feature type="region of interest" description="Disordered" evidence="1">
    <location>
        <begin position="1"/>
        <end position="25"/>
    </location>
</feature>
<keyword evidence="3" id="KW-1185">Reference proteome</keyword>
<feature type="compositionally biased region" description="Basic residues" evidence="1">
    <location>
        <begin position="1"/>
        <end position="18"/>
    </location>
</feature>
<organism evidence="2 3">
    <name type="scientific">Cryobacterium fucosi</name>
    <dbReference type="NCBI Taxonomy" id="1259157"/>
    <lineage>
        <taxon>Bacteria</taxon>
        <taxon>Bacillati</taxon>
        <taxon>Actinomycetota</taxon>
        <taxon>Actinomycetes</taxon>
        <taxon>Micrococcales</taxon>
        <taxon>Microbacteriaceae</taxon>
        <taxon>Cryobacterium</taxon>
    </lineage>
</organism>
<dbReference type="AlphaFoldDB" id="A0A4R9BD39"/>
<gene>
    <name evidence="2" type="ORF">E3T48_03475</name>
</gene>
<protein>
    <submittedName>
        <fullName evidence="2">Uncharacterized protein</fullName>
    </submittedName>
</protein>
<dbReference type="PANTHER" id="PTHR37691:SF1">
    <property type="entry name" value="BLR3518 PROTEIN"/>
    <property type="match status" value="1"/>
</dbReference>
<evidence type="ECO:0000256" key="1">
    <source>
        <dbReference type="SAM" id="MobiDB-lite"/>
    </source>
</evidence>
<evidence type="ECO:0000313" key="2">
    <source>
        <dbReference type="EMBL" id="TFD81316.1"/>
    </source>
</evidence>
<sequence length="154" mass="16089">MSLPLRTRRRGGLPRRRNSTGDPATTFGQFMNGIHGSAPRSVPQLLIHVLGSDEASVAAGLQVVRNAHHGFATASTIALVIQGRAVQFLAANSRLGDEINTAVALPGVSVVACENSLRSVGLSVHDLGIGVSSTPAAVVFLAQSQLEGWAYVRI</sequence>
<accession>A0A4R9BD39</accession>
<reference evidence="2 3" key="1">
    <citation type="submission" date="2019-03" db="EMBL/GenBank/DDBJ databases">
        <title>Genomics of glacier-inhabiting Cryobacterium strains.</title>
        <authorList>
            <person name="Liu Q."/>
            <person name="Xin Y.-H."/>
        </authorList>
    </citation>
    <scope>NUCLEOTIDE SEQUENCE [LARGE SCALE GENOMIC DNA]</scope>
    <source>
        <strain evidence="2 3">Hh4</strain>
    </source>
</reference>
<name>A0A4R9BD39_9MICO</name>
<comment type="caution">
    <text evidence="2">The sequence shown here is derived from an EMBL/GenBank/DDBJ whole genome shotgun (WGS) entry which is preliminary data.</text>
</comment>
<dbReference type="Gene3D" id="3.40.1260.10">
    <property type="entry name" value="DsrEFH-like"/>
    <property type="match status" value="1"/>
</dbReference>